<dbReference type="InterPro" id="IPR036413">
    <property type="entry name" value="YaeB-like_sf"/>
</dbReference>
<proteinExistence type="inferred from homology"/>
<dbReference type="STRING" id="1123397.SAMN05660831_00844"/>
<dbReference type="GO" id="GO:0008168">
    <property type="term" value="F:methyltransferase activity"/>
    <property type="evidence" value="ECO:0007669"/>
    <property type="project" value="UniProtKB-KW"/>
</dbReference>
<feature type="domain" description="TsaA-like" evidence="3">
    <location>
        <begin position="8"/>
        <end position="142"/>
    </location>
</feature>
<dbReference type="EMBL" id="FOMJ01000002">
    <property type="protein sequence ID" value="SFD14405.1"/>
    <property type="molecule type" value="Genomic_DNA"/>
</dbReference>
<evidence type="ECO:0000313" key="4">
    <source>
        <dbReference type="EMBL" id="SFD14405.1"/>
    </source>
</evidence>
<dbReference type="Gene3D" id="3.30.2310.10">
    <property type="entry name" value="YaeB-like"/>
    <property type="match status" value="1"/>
</dbReference>
<keyword evidence="1" id="KW-0949">S-adenosyl-L-methionine</keyword>
<dbReference type="GO" id="GO:0032259">
    <property type="term" value="P:methylation"/>
    <property type="evidence" value="ECO:0007669"/>
    <property type="project" value="UniProtKB-KW"/>
</dbReference>
<organism evidence="4 5">
    <name type="scientific">Thiohalospira halophila DSM 15071</name>
    <dbReference type="NCBI Taxonomy" id="1123397"/>
    <lineage>
        <taxon>Bacteria</taxon>
        <taxon>Pseudomonadati</taxon>
        <taxon>Pseudomonadota</taxon>
        <taxon>Gammaproteobacteria</taxon>
        <taxon>Thiohalospirales</taxon>
        <taxon>Thiohalospiraceae</taxon>
        <taxon>Thiohalospira</taxon>
    </lineage>
</organism>
<dbReference type="RefSeq" id="WP_093427519.1">
    <property type="nucleotide sequence ID" value="NZ_FOMJ01000002.1"/>
</dbReference>
<dbReference type="OrthoDB" id="9804309at2"/>
<dbReference type="InterPro" id="IPR040372">
    <property type="entry name" value="YaeB-like"/>
</dbReference>
<dbReference type="CDD" id="cd09281">
    <property type="entry name" value="UPF0066"/>
    <property type="match status" value="1"/>
</dbReference>
<dbReference type="Proteomes" id="UP000198611">
    <property type="component" value="Unassembled WGS sequence"/>
</dbReference>
<accession>A0A1I1PX90</accession>
<name>A0A1I1PX90_9GAMM</name>
<dbReference type="AlphaFoldDB" id="A0A1I1PX90"/>
<dbReference type="Gene3D" id="2.40.30.70">
    <property type="entry name" value="YaeB-like"/>
    <property type="match status" value="1"/>
</dbReference>
<keyword evidence="4" id="KW-0808">Transferase</keyword>
<dbReference type="InterPro" id="IPR041369">
    <property type="entry name" value="TrmO_C"/>
</dbReference>
<dbReference type="PROSITE" id="PS51668">
    <property type="entry name" value="TSAA_2"/>
    <property type="match status" value="1"/>
</dbReference>
<dbReference type="SUPFAM" id="SSF118196">
    <property type="entry name" value="YaeB-like"/>
    <property type="match status" value="1"/>
</dbReference>
<dbReference type="PANTHER" id="PTHR12818">
    <property type="entry name" value="TRNA (ADENINE(37)-N6)-METHYLTRANSFERASE"/>
    <property type="match status" value="1"/>
</dbReference>
<keyword evidence="5" id="KW-1185">Reference proteome</keyword>
<dbReference type="InterPro" id="IPR023370">
    <property type="entry name" value="TrmO-like_N"/>
</dbReference>
<evidence type="ECO:0000313" key="5">
    <source>
        <dbReference type="Proteomes" id="UP000198611"/>
    </source>
</evidence>
<evidence type="ECO:0000256" key="2">
    <source>
        <dbReference type="ARBA" id="ARBA00033753"/>
    </source>
</evidence>
<evidence type="ECO:0000259" key="3">
    <source>
        <dbReference type="PROSITE" id="PS51668"/>
    </source>
</evidence>
<gene>
    <name evidence="4" type="ORF">SAMN05660831_00844</name>
</gene>
<sequence length="229" mass="24452">MAAEPRCLTPIGVVHSPFRQKFGIPRQPRLAPVEAEIELFPPLDGPEAVRGLEGFSHLWVVFAFHAAGEGGPTVRPPRLGGRDRLGVLATRSTHRPNGLGLSAVTLKAVAPGRLILGGVDLLDGTPVLDVKPYLPWSDAIPDAAAGFAEAPPPARPVHFAPAAEAALAERTDGEDLRRRLAAVVALDPRPATGRTEGRVYRMAFADVDVAFTEEEEGFRVLSLEASLRD</sequence>
<dbReference type="Pfam" id="PF18389">
    <property type="entry name" value="TrmO_C"/>
    <property type="match status" value="1"/>
</dbReference>
<dbReference type="NCBIfam" id="TIGR00104">
    <property type="entry name" value="tRNA_TsaA"/>
    <property type="match status" value="1"/>
</dbReference>
<reference evidence="4 5" key="1">
    <citation type="submission" date="2016-10" db="EMBL/GenBank/DDBJ databases">
        <authorList>
            <person name="de Groot N.N."/>
        </authorList>
    </citation>
    <scope>NUCLEOTIDE SEQUENCE [LARGE SCALE GENOMIC DNA]</scope>
    <source>
        <strain evidence="4 5">HL3</strain>
    </source>
</reference>
<dbReference type="InterPro" id="IPR036414">
    <property type="entry name" value="YaeB_N_sf"/>
</dbReference>
<dbReference type="PANTHER" id="PTHR12818:SF0">
    <property type="entry name" value="TRNA (ADENINE(37)-N6)-METHYLTRANSFERASE"/>
    <property type="match status" value="1"/>
</dbReference>
<protein>
    <submittedName>
        <fullName evidence="4">tRNA-Thr(GGU) m(6)t(6)A37 methyltransferase TsaA</fullName>
    </submittedName>
</protein>
<evidence type="ECO:0000256" key="1">
    <source>
        <dbReference type="ARBA" id="ARBA00022691"/>
    </source>
</evidence>
<keyword evidence="4" id="KW-0489">Methyltransferase</keyword>
<dbReference type="Pfam" id="PF01980">
    <property type="entry name" value="TrmO_N"/>
    <property type="match status" value="1"/>
</dbReference>
<comment type="similarity">
    <text evidence="2">Belongs to the tRNA methyltransferase O family.</text>
</comment>